<gene>
    <name evidence="10" type="ORF">SAMN05446037_101215</name>
</gene>
<evidence type="ECO:0000313" key="10">
    <source>
        <dbReference type="EMBL" id="SNS52047.1"/>
    </source>
</evidence>
<name>A0A239F5D6_9FIRM</name>
<dbReference type="FunFam" id="3.40.640.10:FF:000023">
    <property type="entry name" value="Transcriptional regulator, GntR family"/>
    <property type="match status" value="1"/>
</dbReference>
<evidence type="ECO:0000256" key="3">
    <source>
        <dbReference type="ARBA" id="ARBA00022576"/>
    </source>
</evidence>
<keyword evidence="5" id="KW-0663">Pyridoxal phosphate</keyword>
<dbReference type="SMART" id="SM00345">
    <property type="entry name" value="HTH_GNTR"/>
    <property type="match status" value="1"/>
</dbReference>
<dbReference type="Pfam" id="PF00155">
    <property type="entry name" value="Aminotran_1_2"/>
    <property type="match status" value="1"/>
</dbReference>
<protein>
    <submittedName>
        <fullName evidence="10">GntR family transcriptional regulator, regulator for abcA and norABC</fullName>
    </submittedName>
</protein>
<dbReference type="SUPFAM" id="SSF46785">
    <property type="entry name" value="Winged helix' DNA-binding domain"/>
    <property type="match status" value="1"/>
</dbReference>
<dbReference type="InterPro" id="IPR036388">
    <property type="entry name" value="WH-like_DNA-bd_sf"/>
</dbReference>
<dbReference type="GO" id="GO:0030170">
    <property type="term" value="F:pyridoxal phosphate binding"/>
    <property type="evidence" value="ECO:0007669"/>
    <property type="project" value="InterPro"/>
</dbReference>
<dbReference type="GO" id="GO:0003700">
    <property type="term" value="F:DNA-binding transcription factor activity"/>
    <property type="evidence" value="ECO:0007669"/>
    <property type="project" value="InterPro"/>
</dbReference>
<evidence type="ECO:0000256" key="8">
    <source>
        <dbReference type="ARBA" id="ARBA00023163"/>
    </source>
</evidence>
<evidence type="ECO:0000313" key="11">
    <source>
        <dbReference type="Proteomes" id="UP000198304"/>
    </source>
</evidence>
<feature type="domain" description="HTH gntR-type" evidence="9">
    <location>
        <begin position="14"/>
        <end position="82"/>
    </location>
</feature>
<dbReference type="SUPFAM" id="SSF53383">
    <property type="entry name" value="PLP-dependent transferases"/>
    <property type="match status" value="1"/>
</dbReference>
<dbReference type="Gene3D" id="3.90.1150.10">
    <property type="entry name" value="Aspartate Aminotransferase, domain 1"/>
    <property type="match status" value="1"/>
</dbReference>
<keyword evidence="3" id="KW-0032">Aminotransferase</keyword>
<dbReference type="FunFam" id="1.10.10.10:FF:000079">
    <property type="entry name" value="GntR family transcriptional regulator"/>
    <property type="match status" value="1"/>
</dbReference>
<keyword evidence="11" id="KW-1185">Reference proteome</keyword>
<dbReference type="OrthoDB" id="9802328at2"/>
<dbReference type="InterPro" id="IPR015421">
    <property type="entry name" value="PyrdxlP-dep_Trfase_major"/>
</dbReference>
<dbReference type="RefSeq" id="WP_089283335.1">
    <property type="nucleotide sequence ID" value="NZ_FZOJ01000012.1"/>
</dbReference>
<dbReference type="CDD" id="cd07377">
    <property type="entry name" value="WHTH_GntR"/>
    <property type="match status" value="1"/>
</dbReference>
<dbReference type="Proteomes" id="UP000198304">
    <property type="component" value="Unassembled WGS sequence"/>
</dbReference>
<keyword evidence="6" id="KW-0805">Transcription regulation</keyword>
<dbReference type="InterPro" id="IPR004839">
    <property type="entry name" value="Aminotransferase_I/II_large"/>
</dbReference>
<evidence type="ECO:0000256" key="7">
    <source>
        <dbReference type="ARBA" id="ARBA00023125"/>
    </source>
</evidence>
<dbReference type="CDD" id="cd00609">
    <property type="entry name" value="AAT_like"/>
    <property type="match status" value="1"/>
</dbReference>
<dbReference type="AlphaFoldDB" id="A0A239F5D6"/>
<dbReference type="PANTHER" id="PTHR46577:SF2">
    <property type="entry name" value="TRANSCRIPTIONAL REGULATORY PROTEIN"/>
    <property type="match status" value="1"/>
</dbReference>
<evidence type="ECO:0000256" key="1">
    <source>
        <dbReference type="ARBA" id="ARBA00001933"/>
    </source>
</evidence>
<keyword evidence="4" id="KW-0808">Transferase</keyword>
<evidence type="ECO:0000256" key="4">
    <source>
        <dbReference type="ARBA" id="ARBA00022679"/>
    </source>
</evidence>
<evidence type="ECO:0000256" key="2">
    <source>
        <dbReference type="ARBA" id="ARBA00005384"/>
    </source>
</evidence>
<evidence type="ECO:0000259" key="9">
    <source>
        <dbReference type="PROSITE" id="PS50949"/>
    </source>
</evidence>
<proteinExistence type="inferred from homology"/>
<dbReference type="PRINTS" id="PR00035">
    <property type="entry name" value="HTHGNTR"/>
</dbReference>
<sequence length="482" mass="54204">MLTIDWKPDKTLPTSLYKQIADYIKKRIAIGEWGIGSKLPTQRELAKAFNVNRSTIVEALDELKSEGLIEGKGSGGTVVINNTWSLLASTSPLNWYNYIKSGIYKPNRATIQSINKLEYENDIIRLGTGELSPELYPKEMMKTVLNNISNKVTSLGYEEPKGLLFLRETIAQYLKKFNINVSPSSILIVSGSLQALQLVAMGILQPGSTVLVENPSYLKSLYIFESSGMKLKGIDMDDNGIKSDETVKNSSNSGTTLLYTIPTLHNPTGRIMPQVRRKQILEICEKSRLPIIEDDAYRELWLDEEPPMPLKAIDKHGIVLYMGSISKSLAPGLRIGWIVGPESVIERLGDIKMQTDYGASSLSQWAVAEWISSGLYESYLIELREALKIRRKTAQDTLEKHFSNIAEWNIPKGGFYIWLKLKKQLSLDRLFAISSIERILINPGNIYDFSKNPSIRISYAYASLEDLERGLVKLAQLIKECD</sequence>
<comment type="similarity">
    <text evidence="2">In the C-terminal section; belongs to the class-I pyridoxal-phosphate-dependent aminotransferase family.</text>
</comment>
<evidence type="ECO:0000256" key="5">
    <source>
        <dbReference type="ARBA" id="ARBA00022898"/>
    </source>
</evidence>
<dbReference type="InterPro" id="IPR051446">
    <property type="entry name" value="HTH_trans_reg/aminotransferase"/>
</dbReference>
<dbReference type="InterPro" id="IPR015424">
    <property type="entry name" value="PyrdxlP-dep_Trfase"/>
</dbReference>
<dbReference type="PANTHER" id="PTHR46577">
    <property type="entry name" value="HTH-TYPE TRANSCRIPTIONAL REGULATORY PROTEIN GABR"/>
    <property type="match status" value="1"/>
</dbReference>
<dbReference type="InterPro" id="IPR036390">
    <property type="entry name" value="WH_DNA-bd_sf"/>
</dbReference>
<evidence type="ECO:0000256" key="6">
    <source>
        <dbReference type="ARBA" id="ARBA00023015"/>
    </source>
</evidence>
<dbReference type="EMBL" id="FZOJ01000012">
    <property type="protein sequence ID" value="SNS52047.1"/>
    <property type="molecule type" value="Genomic_DNA"/>
</dbReference>
<organism evidence="10 11">
    <name type="scientific">Anaerovirgula multivorans</name>
    <dbReference type="NCBI Taxonomy" id="312168"/>
    <lineage>
        <taxon>Bacteria</taxon>
        <taxon>Bacillati</taxon>
        <taxon>Bacillota</taxon>
        <taxon>Clostridia</taxon>
        <taxon>Peptostreptococcales</taxon>
        <taxon>Natronincolaceae</taxon>
        <taxon>Anaerovirgula</taxon>
    </lineage>
</organism>
<dbReference type="GO" id="GO:0003677">
    <property type="term" value="F:DNA binding"/>
    <property type="evidence" value="ECO:0007669"/>
    <property type="project" value="UniProtKB-KW"/>
</dbReference>
<keyword evidence="8" id="KW-0804">Transcription</keyword>
<keyword evidence="7" id="KW-0238">DNA-binding</keyword>
<dbReference type="Gene3D" id="3.40.640.10">
    <property type="entry name" value="Type I PLP-dependent aspartate aminotransferase-like (Major domain)"/>
    <property type="match status" value="1"/>
</dbReference>
<dbReference type="GO" id="GO:0008483">
    <property type="term" value="F:transaminase activity"/>
    <property type="evidence" value="ECO:0007669"/>
    <property type="project" value="UniProtKB-KW"/>
</dbReference>
<reference evidence="11" key="1">
    <citation type="submission" date="2017-06" db="EMBL/GenBank/DDBJ databases">
        <authorList>
            <person name="Varghese N."/>
            <person name="Submissions S."/>
        </authorList>
    </citation>
    <scope>NUCLEOTIDE SEQUENCE [LARGE SCALE GENOMIC DNA]</scope>
    <source>
        <strain evidence="11">SCA</strain>
    </source>
</reference>
<dbReference type="Gene3D" id="1.10.10.10">
    <property type="entry name" value="Winged helix-like DNA-binding domain superfamily/Winged helix DNA-binding domain"/>
    <property type="match status" value="1"/>
</dbReference>
<dbReference type="InterPro" id="IPR000524">
    <property type="entry name" value="Tscrpt_reg_HTH_GntR"/>
</dbReference>
<comment type="cofactor">
    <cofactor evidence="1">
        <name>pyridoxal 5'-phosphate</name>
        <dbReference type="ChEBI" id="CHEBI:597326"/>
    </cofactor>
</comment>
<dbReference type="Pfam" id="PF00392">
    <property type="entry name" value="GntR"/>
    <property type="match status" value="1"/>
</dbReference>
<dbReference type="InterPro" id="IPR015422">
    <property type="entry name" value="PyrdxlP-dep_Trfase_small"/>
</dbReference>
<dbReference type="PROSITE" id="PS50949">
    <property type="entry name" value="HTH_GNTR"/>
    <property type="match status" value="1"/>
</dbReference>
<accession>A0A239F5D6</accession>